<name>A0A3B1DNE2_9ZZZZ</name>
<reference evidence="1" key="1">
    <citation type="submission" date="2018-06" db="EMBL/GenBank/DDBJ databases">
        <authorList>
            <person name="Zhirakovskaya E."/>
        </authorList>
    </citation>
    <scope>NUCLEOTIDE SEQUENCE</scope>
</reference>
<feature type="non-terminal residue" evidence="1">
    <location>
        <position position="120"/>
    </location>
</feature>
<dbReference type="EC" id="1.1.1.205" evidence="1"/>
<protein>
    <submittedName>
        <fullName evidence="1">Inosine-5'-monophosphate dehydrogenase</fullName>
        <ecNumber evidence="1">1.1.1.205</ecNumber>
    </submittedName>
</protein>
<dbReference type="GO" id="GO:0003938">
    <property type="term" value="F:IMP dehydrogenase activity"/>
    <property type="evidence" value="ECO:0007669"/>
    <property type="project" value="UniProtKB-EC"/>
</dbReference>
<dbReference type="InterPro" id="IPR011044">
    <property type="entry name" value="Quino_amine_DH_bsu"/>
</dbReference>
<dbReference type="SUPFAM" id="SSF50969">
    <property type="entry name" value="YVTN repeat-like/Quinoprotein amine dehydrogenase"/>
    <property type="match status" value="1"/>
</dbReference>
<gene>
    <name evidence="1" type="ORF">MNBD_PLANCTO03-1004</name>
</gene>
<dbReference type="Pfam" id="PF08309">
    <property type="entry name" value="LVIVD"/>
    <property type="match status" value="2"/>
</dbReference>
<organism evidence="1">
    <name type="scientific">hydrothermal vent metagenome</name>
    <dbReference type="NCBI Taxonomy" id="652676"/>
    <lineage>
        <taxon>unclassified sequences</taxon>
        <taxon>metagenomes</taxon>
        <taxon>ecological metagenomes</taxon>
    </lineage>
</organism>
<proteinExistence type="predicted"/>
<evidence type="ECO:0000313" key="1">
    <source>
        <dbReference type="EMBL" id="VAX37604.1"/>
    </source>
</evidence>
<dbReference type="InterPro" id="IPR013211">
    <property type="entry name" value="LVIVD"/>
</dbReference>
<sequence>MRNMQNKRVWNNWLSGAVVVAAVGTTAMGQCEPTLLSSYDTPNLASAVFISGTTAFVADDLRGIGGLRIIDITDPTQPALLGSYDTPGYAHDVFVSGTTAFLADGESGLQIIDVTDPTQP</sequence>
<accession>A0A3B1DNE2</accession>
<dbReference type="EMBL" id="UOGK01000105">
    <property type="protein sequence ID" value="VAX37604.1"/>
    <property type="molecule type" value="Genomic_DNA"/>
</dbReference>
<dbReference type="AlphaFoldDB" id="A0A3B1DNE2"/>
<keyword evidence="1" id="KW-0560">Oxidoreductase</keyword>